<reference evidence="2 3" key="1">
    <citation type="submission" date="2016-09" db="EMBL/GenBank/DDBJ databases">
        <title>Extensive genetic diversity and differential bi-allelic expression allows diatom success in the polar Southern Ocean.</title>
        <authorList>
            <consortium name="DOE Joint Genome Institute"/>
            <person name="Mock T."/>
            <person name="Otillar R.P."/>
            <person name="Strauss J."/>
            <person name="Dupont C."/>
            <person name="Frickenhaus S."/>
            <person name="Maumus F."/>
            <person name="Mcmullan M."/>
            <person name="Sanges R."/>
            <person name="Schmutz J."/>
            <person name="Toseland A."/>
            <person name="Valas R."/>
            <person name="Veluchamy A."/>
            <person name="Ward B.J."/>
            <person name="Allen A."/>
            <person name="Barry K."/>
            <person name="Falciatore A."/>
            <person name="Ferrante M."/>
            <person name="Fortunato A.E."/>
            <person name="Gloeckner G."/>
            <person name="Gruber A."/>
            <person name="Hipkin R."/>
            <person name="Janech M."/>
            <person name="Kroth P."/>
            <person name="Leese F."/>
            <person name="Lindquist E."/>
            <person name="Lyon B.R."/>
            <person name="Martin J."/>
            <person name="Mayer C."/>
            <person name="Parker M."/>
            <person name="Quesneville H."/>
            <person name="Raymond J."/>
            <person name="Uhlig C."/>
            <person name="Valentin K.U."/>
            <person name="Worden A.Z."/>
            <person name="Armbrust E.V."/>
            <person name="Bowler C."/>
            <person name="Green B."/>
            <person name="Moulton V."/>
            <person name="Van Oosterhout C."/>
            <person name="Grigoriev I."/>
        </authorList>
    </citation>
    <scope>NUCLEOTIDE SEQUENCE [LARGE SCALE GENOMIC DNA]</scope>
    <source>
        <strain evidence="2 3">CCMP1102</strain>
    </source>
</reference>
<feature type="region of interest" description="Disordered" evidence="1">
    <location>
        <begin position="663"/>
        <end position="686"/>
    </location>
</feature>
<feature type="compositionally biased region" description="Polar residues" evidence="1">
    <location>
        <begin position="549"/>
        <end position="560"/>
    </location>
</feature>
<keyword evidence="3" id="KW-1185">Reference proteome</keyword>
<evidence type="ECO:0000313" key="2">
    <source>
        <dbReference type="EMBL" id="OEU13213.1"/>
    </source>
</evidence>
<evidence type="ECO:0000313" key="3">
    <source>
        <dbReference type="Proteomes" id="UP000095751"/>
    </source>
</evidence>
<feature type="compositionally biased region" description="Polar residues" evidence="1">
    <location>
        <begin position="572"/>
        <end position="593"/>
    </location>
</feature>
<protein>
    <submittedName>
        <fullName evidence="2">Uncharacterized protein</fullName>
    </submittedName>
</protein>
<feature type="region of interest" description="Disordered" evidence="1">
    <location>
        <begin position="1"/>
        <end position="33"/>
    </location>
</feature>
<sequence length="927" mass="103834">MMEDAPNATDHDDDSKRIASSYSYDLPNQEQDDVDDVIDDITRRINAWEDQTRTDDYYNTSLVPPILLNIIDEVTRSIDGWKDDLPDQDNEDSFLPPRLLTLFEKIENTIDEWTIVMNEEFMNADEIKPIKKRERKRRRIYEGLYYWKAMKENTATKEYVPPLKQQSQATVPSVSYNLLLDRTPKAIRSKAGISSQSKNIQLVLPYHILSNWTPLSSLERVTNPDANFDRDNPSLSNVLSPSPELDANFDRDNPAVKLPSLQSIPYIVLSDQTPNNTITLSSNNNNNYYYYNINGLYNNNIVTDTRSTSKPPPSLERVINSYANFDRDNPPSLLSNVIPPSSYNVLSHRTADNTKFQRPLILPASSNAPPLSSINNNNRLNRDNNMKVSVIDTNVLPVANDKIIPLVSSYNVLSDRTASYTKSLRSSSNDNTLQSIRLPSSSNNNDNNDNNNNAPPSMSNNNNINGLYSNNFVTDKINNYNNNFVTDKINNNNNTTPPSSLSDNDKFVTDNFVTDKINNYNNNFVTDKINNNNNTTPPSSLSDNDKKLQQQSSSNDNPNANFDRDNPYALLPSSSNNDAKLQQQSSNELSPSSDFKMASYNVFSDRTPNNIRPPSSSNNIVTDTRITSKSPPLQPINPQSMELPSLSSIKSLQPLSNNHYSNKVQQTTASSPLSTINNSNNNSNNKASIRNKALLVVIMNENNKNVTITTTVPVTTRTSRTPVTDGITRKVNEIKILGMIHTTKYDATSTRPNISIAHEERHQETRSKYAATENRVTEKWKFSSPRSKISIAHEEASTAIPKFSSTKSRTSIAHEETSSKYATTENLVTKTPSTGSKISIAHEEASTAIPKFSSTRQHISIAHEEAIPYVLKSSKSSSMRPRTSMVHEEASTATMKTLEAHGLKYTGMNTKYATTLHGTIVLCAYSY</sequence>
<feature type="region of interest" description="Disordered" evidence="1">
    <location>
        <begin position="421"/>
        <end position="467"/>
    </location>
</feature>
<feature type="compositionally biased region" description="Polar residues" evidence="1">
    <location>
        <begin position="621"/>
        <end position="641"/>
    </location>
</feature>
<feature type="region of interest" description="Disordered" evidence="1">
    <location>
        <begin position="523"/>
        <end position="641"/>
    </location>
</feature>
<gene>
    <name evidence="2" type="ORF">FRACYDRAFT_241548</name>
</gene>
<feature type="compositionally biased region" description="Polar residues" evidence="1">
    <location>
        <begin position="421"/>
        <end position="439"/>
    </location>
</feature>
<feature type="compositionally biased region" description="Polar residues" evidence="1">
    <location>
        <begin position="18"/>
        <end position="29"/>
    </location>
</feature>
<dbReference type="KEGG" id="fcy:FRACYDRAFT_241548"/>
<dbReference type="Proteomes" id="UP000095751">
    <property type="component" value="Unassembled WGS sequence"/>
</dbReference>
<dbReference type="InParanoid" id="A0A1E7F5S3"/>
<organism evidence="2 3">
    <name type="scientific">Fragilariopsis cylindrus CCMP1102</name>
    <dbReference type="NCBI Taxonomy" id="635003"/>
    <lineage>
        <taxon>Eukaryota</taxon>
        <taxon>Sar</taxon>
        <taxon>Stramenopiles</taxon>
        <taxon>Ochrophyta</taxon>
        <taxon>Bacillariophyta</taxon>
        <taxon>Bacillariophyceae</taxon>
        <taxon>Bacillariophycidae</taxon>
        <taxon>Bacillariales</taxon>
        <taxon>Bacillariaceae</taxon>
        <taxon>Fragilariopsis</taxon>
    </lineage>
</organism>
<evidence type="ECO:0000256" key="1">
    <source>
        <dbReference type="SAM" id="MobiDB-lite"/>
    </source>
</evidence>
<name>A0A1E7F5S3_9STRA</name>
<feature type="compositionally biased region" description="Low complexity" evidence="1">
    <location>
        <begin position="523"/>
        <end position="536"/>
    </location>
</feature>
<proteinExistence type="predicted"/>
<feature type="compositionally biased region" description="Low complexity" evidence="1">
    <location>
        <begin position="440"/>
        <end position="467"/>
    </location>
</feature>
<accession>A0A1E7F5S3</accession>
<feature type="compositionally biased region" description="Polar residues" evidence="1">
    <location>
        <begin position="663"/>
        <end position="676"/>
    </location>
</feature>
<dbReference type="AlphaFoldDB" id="A0A1E7F5S3"/>
<feature type="compositionally biased region" description="Low complexity" evidence="1">
    <location>
        <begin position="608"/>
        <end position="620"/>
    </location>
</feature>
<dbReference type="EMBL" id="KV784361">
    <property type="protein sequence ID" value="OEU13213.1"/>
    <property type="molecule type" value="Genomic_DNA"/>
</dbReference>